<dbReference type="EC" id="2.7.11.1" evidence="7"/>
<keyword evidence="8" id="KW-1185">Reference proteome</keyword>
<protein>
    <submittedName>
        <fullName evidence="7">Serine/threonine-protein kinase PknB</fullName>
        <ecNumber evidence="7">2.7.11.1</ecNumber>
    </submittedName>
</protein>
<accession>A0A517M8V4</accession>
<dbReference type="Gene3D" id="3.30.200.20">
    <property type="entry name" value="Phosphorylase Kinase, domain 1"/>
    <property type="match status" value="1"/>
</dbReference>
<dbReference type="EMBL" id="CP036261">
    <property type="protein sequence ID" value="QDS91227.1"/>
    <property type="molecule type" value="Genomic_DNA"/>
</dbReference>
<name>A0A517M8V4_9BACT</name>
<evidence type="ECO:0000256" key="5">
    <source>
        <dbReference type="PROSITE-ProRule" id="PRU10141"/>
    </source>
</evidence>
<feature type="binding site" evidence="5">
    <location>
        <position position="183"/>
    </location>
    <ligand>
        <name>ATP</name>
        <dbReference type="ChEBI" id="CHEBI:30616"/>
    </ligand>
</feature>
<dbReference type="PROSITE" id="PS50011">
    <property type="entry name" value="PROTEIN_KINASE_DOM"/>
    <property type="match status" value="1"/>
</dbReference>
<dbReference type="SMART" id="SM00220">
    <property type="entry name" value="S_TKc"/>
    <property type="match status" value="1"/>
</dbReference>
<dbReference type="PROSITE" id="PS00107">
    <property type="entry name" value="PROTEIN_KINASE_ATP"/>
    <property type="match status" value="1"/>
</dbReference>
<dbReference type="Gene3D" id="1.10.510.10">
    <property type="entry name" value="Transferase(Phosphotransferase) domain 1"/>
    <property type="match status" value="1"/>
</dbReference>
<dbReference type="PANTHER" id="PTHR43289">
    <property type="entry name" value="MITOGEN-ACTIVATED PROTEIN KINASE KINASE KINASE 20-RELATED"/>
    <property type="match status" value="1"/>
</dbReference>
<dbReference type="AlphaFoldDB" id="A0A517M8V4"/>
<evidence type="ECO:0000313" key="7">
    <source>
        <dbReference type="EMBL" id="QDS91227.1"/>
    </source>
</evidence>
<dbReference type="GO" id="GO:0004674">
    <property type="term" value="F:protein serine/threonine kinase activity"/>
    <property type="evidence" value="ECO:0007669"/>
    <property type="project" value="UniProtKB-EC"/>
</dbReference>
<dbReference type="PANTHER" id="PTHR43289:SF30">
    <property type="entry name" value="NON-SPECIFIC SERINE_THREONINE PROTEIN KINASE"/>
    <property type="match status" value="1"/>
</dbReference>
<dbReference type="SUPFAM" id="SSF56112">
    <property type="entry name" value="Protein kinase-like (PK-like)"/>
    <property type="match status" value="1"/>
</dbReference>
<evidence type="ECO:0000259" key="6">
    <source>
        <dbReference type="PROSITE" id="PS50011"/>
    </source>
</evidence>
<evidence type="ECO:0000313" key="8">
    <source>
        <dbReference type="Proteomes" id="UP000319557"/>
    </source>
</evidence>
<evidence type="ECO:0000256" key="1">
    <source>
        <dbReference type="ARBA" id="ARBA00022679"/>
    </source>
</evidence>
<gene>
    <name evidence="7" type="primary">pknB_29</name>
    <name evidence="7" type="ORF">EC9_54510</name>
</gene>
<feature type="domain" description="Protein kinase" evidence="6">
    <location>
        <begin position="154"/>
        <end position="418"/>
    </location>
</feature>
<evidence type="ECO:0000256" key="2">
    <source>
        <dbReference type="ARBA" id="ARBA00022741"/>
    </source>
</evidence>
<dbReference type="KEGG" id="ruv:EC9_54510"/>
<keyword evidence="4 5" id="KW-0067">ATP-binding</keyword>
<dbReference type="Proteomes" id="UP000319557">
    <property type="component" value="Chromosome"/>
</dbReference>
<dbReference type="InterPro" id="IPR011009">
    <property type="entry name" value="Kinase-like_dom_sf"/>
</dbReference>
<sequence>MSSLEPSLLSQIIDDWENATDPPSLDRMLVQIADCSQRDRADALLVDQKYRWARGDSINAEEYLKRCPDIDSDPELRSELVLGEFRARGGATGLREEFVSRFPDLQADVDRQLSVDSGIDAEADLFGTIVGSVSNDLARDTSEFNPAPLSLDDFELQRCLGQGGMGSVFQAIQKSLNKPVAIKMLRTNNAPQKLVDRFLQEARVTASLQHPNIVSVHGVGRCPDGGYFLVMDLVDGQSLQDELSEGPLDVRSAAEIVRDASAAVHYAHTRQLIHRDLKPSNIMRHRDGRVMVVDFGLAKLLADSEHQMTVDGAVLGTPSFMAPEQLESKRGAVSAVTDVFGLGGVLHALLTGRPACQGDSVMQTIAELMSERPIQPPSKLRAEIPSEIDAICLSCLQKEPSQRPATAAAVQQRLADWLKTSEASPGDSRRSTRSRWLAPAAAVAAIVLVGAALFLPSRMSPNSTASIDPTNTAANPALDVPPILADRDVHLTWNLQVAKEPNGVELTPFQSTIKEGDRVRIDVTLEEPRYVYAYWIGSDGTAQWIDSDGPPNHPVSRVSLPSTEGQVFPISGPSGMEICVLVTRSEPLDQPERLVNDFSIEAFPSLPEPRFALVDGQAYQTPATDPSLSENQETSLAMLGGPSRVIGRAESLAAGSAGSVLAKWRSQWPRDVGYVHYLAIPHKDR</sequence>
<dbReference type="CDD" id="cd14014">
    <property type="entry name" value="STKc_PknB_like"/>
    <property type="match status" value="1"/>
</dbReference>
<dbReference type="InterPro" id="IPR000719">
    <property type="entry name" value="Prot_kinase_dom"/>
</dbReference>
<evidence type="ECO:0000256" key="4">
    <source>
        <dbReference type="ARBA" id="ARBA00022840"/>
    </source>
</evidence>
<reference evidence="7 8" key="1">
    <citation type="submission" date="2019-02" db="EMBL/GenBank/DDBJ databases">
        <title>Deep-cultivation of Planctomycetes and their phenomic and genomic characterization uncovers novel biology.</title>
        <authorList>
            <person name="Wiegand S."/>
            <person name="Jogler M."/>
            <person name="Boedeker C."/>
            <person name="Pinto D."/>
            <person name="Vollmers J."/>
            <person name="Rivas-Marin E."/>
            <person name="Kohn T."/>
            <person name="Peeters S.H."/>
            <person name="Heuer A."/>
            <person name="Rast P."/>
            <person name="Oberbeckmann S."/>
            <person name="Bunk B."/>
            <person name="Jeske O."/>
            <person name="Meyerdierks A."/>
            <person name="Storesund J.E."/>
            <person name="Kallscheuer N."/>
            <person name="Luecker S."/>
            <person name="Lage O.M."/>
            <person name="Pohl T."/>
            <person name="Merkel B.J."/>
            <person name="Hornburger P."/>
            <person name="Mueller R.-W."/>
            <person name="Bruemmer F."/>
            <person name="Labrenz M."/>
            <person name="Spormann A.M."/>
            <person name="Op den Camp H."/>
            <person name="Overmann J."/>
            <person name="Amann R."/>
            <person name="Jetten M.S.M."/>
            <person name="Mascher T."/>
            <person name="Medema M.H."/>
            <person name="Devos D.P."/>
            <person name="Kaster A.-K."/>
            <person name="Ovreas L."/>
            <person name="Rohde M."/>
            <person name="Galperin M.Y."/>
            <person name="Jogler C."/>
        </authorList>
    </citation>
    <scope>NUCLEOTIDE SEQUENCE [LARGE SCALE GENOMIC DNA]</scope>
    <source>
        <strain evidence="7 8">EC9</strain>
    </source>
</reference>
<dbReference type="InterPro" id="IPR017441">
    <property type="entry name" value="Protein_kinase_ATP_BS"/>
</dbReference>
<dbReference type="RefSeq" id="WP_145348898.1">
    <property type="nucleotide sequence ID" value="NZ_CP036261.1"/>
</dbReference>
<dbReference type="Pfam" id="PF00069">
    <property type="entry name" value="Pkinase"/>
    <property type="match status" value="1"/>
</dbReference>
<keyword evidence="3 7" id="KW-0418">Kinase</keyword>
<dbReference type="OrthoDB" id="263922at2"/>
<organism evidence="7 8">
    <name type="scientific">Rosistilla ulvae</name>
    <dbReference type="NCBI Taxonomy" id="1930277"/>
    <lineage>
        <taxon>Bacteria</taxon>
        <taxon>Pseudomonadati</taxon>
        <taxon>Planctomycetota</taxon>
        <taxon>Planctomycetia</taxon>
        <taxon>Pirellulales</taxon>
        <taxon>Pirellulaceae</taxon>
        <taxon>Rosistilla</taxon>
    </lineage>
</organism>
<proteinExistence type="predicted"/>
<evidence type="ECO:0000256" key="3">
    <source>
        <dbReference type="ARBA" id="ARBA00022777"/>
    </source>
</evidence>
<keyword evidence="1 7" id="KW-0808">Transferase</keyword>
<keyword evidence="2 5" id="KW-0547">Nucleotide-binding</keyword>
<dbReference type="GO" id="GO:0005524">
    <property type="term" value="F:ATP binding"/>
    <property type="evidence" value="ECO:0007669"/>
    <property type="project" value="UniProtKB-UniRule"/>
</dbReference>